<evidence type="ECO:0000313" key="2">
    <source>
        <dbReference type="EMBL" id="SFO88188.1"/>
    </source>
</evidence>
<dbReference type="SUPFAM" id="SSF53795">
    <property type="entry name" value="PEP carboxykinase-like"/>
    <property type="match status" value="1"/>
</dbReference>
<evidence type="ECO:0000256" key="1">
    <source>
        <dbReference type="SAM" id="MobiDB-lite"/>
    </source>
</evidence>
<dbReference type="Gene3D" id="3.40.50.300">
    <property type="entry name" value="P-loop containing nucleotide triphosphate hydrolases"/>
    <property type="match status" value="1"/>
</dbReference>
<sequence>MSLYFDPDHDQANDGPIFDVPDAIASSCPSEIMHAAAIVIGPYGVLLRGGSGSGKSLLQRTIRREAAALSMPSALVSDDYVKLVRLPEPQPQPQPQPQAVPQSGTSEQPELRAYGPVATRGLQEVRGLGIISVGENNFAFDAPMHLLVDLCPADDIHRMPSSEETVRTCLGYPVAHLSVPERSVVEACDLIFALLSTWKEPL</sequence>
<feature type="compositionally biased region" description="Pro residues" evidence="1">
    <location>
        <begin position="88"/>
        <end position="98"/>
    </location>
</feature>
<reference evidence="2 3" key="1">
    <citation type="submission" date="2016-10" db="EMBL/GenBank/DDBJ databases">
        <authorList>
            <person name="de Groot N.N."/>
        </authorList>
    </citation>
    <scope>NUCLEOTIDE SEQUENCE [LARGE SCALE GENOMIC DNA]</scope>
    <source>
        <strain evidence="2 3">CGMCC 1.9157</strain>
    </source>
</reference>
<dbReference type="EMBL" id="FOVR01000015">
    <property type="protein sequence ID" value="SFO88188.1"/>
    <property type="molecule type" value="Genomic_DNA"/>
</dbReference>
<dbReference type="RefSeq" id="WP_090075109.1">
    <property type="nucleotide sequence ID" value="NZ_FOVR01000015.1"/>
</dbReference>
<feature type="region of interest" description="Disordered" evidence="1">
    <location>
        <begin position="87"/>
        <end position="109"/>
    </location>
</feature>
<keyword evidence="3" id="KW-1185">Reference proteome</keyword>
<proteinExistence type="predicted"/>
<gene>
    <name evidence="2" type="ORF">SAMN04488056_1158</name>
</gene>
<dbReference type="InterPro" id="IPR027417">
    <property type="entry name" value="P-loop_NTPase"/>
</dbReference>
<evidence type="ECO:0008006" key="4">
    <source>
        <dbReference type="Google" id="ProtNLM"/>
    </source>
</evidence>
<dbReference type="OrthoDB" id="8326226at2"/>
<evidence type="ECO:0000313" key="3">
    <source>
        <dbReference type="Proteomes" id="UP000199236"/>
    </source>
</evidence>
<dbReference type="AlphaFoldDB" id="A0A1I5KTB1"/>
<accession>A0A1I5KTB1</accession>
<protein>
    <recommendedName>
        <fullName evidence="4">Hpr(Ser) kinase/phosphatase</fullName>
    </recommendedName>
</protein>
<dbReference type="Proteomes" id="UP000199236">
    <property type="component" value="Unassembled WGS sequence"/>
</dbReference>
<name>A0A1I5KTB1_9HYPH</name>
<organism evidence="2 3">
    <name type="scientific">Cohaesibacter marisflavi</name>
    <dbReference type="NCBI Taxonomy" id="655353"/>
    <lineage>
        <taxon>Bacteria</taxon>
        <taxon>Pseudomonadati</taxon>
        <taxon>Pseudomonadota</taxon>
        <taxon>Alphaproteobacteria</taxon>
        <taxon>Hyphomicrobiales</taxon>
        <taxon>Cohaesibacteraceae</taxon>
    </lineage>
</organism>
<dbReference type="STRING" id="655353.SAMN04488056_1158"/>